<feature type="compositionally biased region" description="Basic and acidic residues" evidence="2">
    <location>
        <begin position="157"/>
        <end position="170"/>
    </location>
</feature>
<organism evidence="3 4">
    <name type="scientific">Meira miltonrushii</name>
    <dbReference type="NCBI Taxonomy" id="1280837"/>
    <lineage>
        <taxon>Eukaryota</taxon>
        <taxon>Fungi</taxon>
        <taxon>Dikarya</taxon>
        <taxon>Basidiomycota</taxon>
        <taxon>Ustilaginomycotina</taxon>
        <taxon>Exobasidiomycetes</taxon>
        <taxon>Exobasidiales</taxon>
        <taxon>Brachybasidiaceae</taxon>
        <taxon>Meira</taxon>
    </lineage>
</organism>
<dbReference type="Proteomes" id="UP000245771">
    <property type="component" value="Unassembled WGS sequence"/>
</dbReference>
<feature type="region of interest" description="Disordered" evidence="2">
    <location>
        <begin position="104"/>
        <end position="192"/>
    </location>
</feature>
<feature type="coiled-coil region" evidence="1">
    <location>
        <begin position="208"/>
        <end position="253"/>
    </location>
</feature>
<dbReference type="InParanoid" id="A0A316V313"/>
<feature type="compositionally biased region" description="Basic and acidic residues" evidence="2">
    <location>
        <begin position="111"/>
        <end position="122"/>
    </location>
</feature>
<keyword evidence="1" id="KW-0175">Coiled coil</keyword>
<protein>
    <submittedName>
        <fullName evidence="3">Uncharacterized protein</fullName>
    </submittedName>
</protein>
<name>A0A316V313_9BASI</name>
<sequence length="299" mass="34581">MMDDFNKISQYIDPKNQTTFTSGLHVNFRIKSDNLSSSKKKSLRRFLDTASLANQCCIICSQANLFGQNESWPRVDCVISKDFERCLLCFMLDKTQAACGVNKTCGPSKDTQIEPKKGESSTRPKPRPRMREPIPKGRRISSSPEPVATTSKKRKGKERERDQIQSDPSKETSSSSSAKRRKTKNVRERSEAHQHSEKCSCCSCVNHLDRAFQQIRQIEREKFEQKENMTAKIKDLEHLIEKKDQTIVSLKRKKVSDVDYVANLRKENEIYRAKDRSARKRIYELEKALRNVKRCTKNV</sequence>
<dbReference type="AlphaFoldDB" id="A0A316V313"/>
<dbReference type="RefSeq" id="XP_025351946.1">
    <property type="nucleotide sequence ID" value="XM_025503064.1"/>
</dbReference>
<feature type="compositionally biased region" description="Polar residues" evidence="2">
    <location>
        <begin position="140"/>
        <end position="150"/>
    </location>
</feature>
<evidence type="ECO:0000256" key="1">
    <source>
        <dbReference type="SAM" id="Coils"/>
    </source>
</evidence>
<evidence type="ECO:0000313" key="3">
    <source>
        <dbReference type="EMBL" id="PWN31644.1"/>
    </source>
</evidence>
<reference evidence="3 4" key="1">
    <citation type="journal article" date="2018" name="Mol. Biol. Evol.">
        <title>Broad Genomic Sampling Reveals a Smut Pathogenic Ancestry of the Fungal Clade Ustilaginomycotina.</title>
        <authorList>
            <person name="Kijpornyongpan T."/>
            <person name="Mondo S.J."/>
            <person name="Barry K."/>
            <person name="Sandor L."/>
            <person name="Lee J."/>
            <person name="Lipzen A."/>
            <person name="Pangilinan J."/>
            <person name="LaButti K."/>
            <person name="Hainaut M."/>
            <person name="Henrissat B."/>
            <person name="Grigoriev I.V."/>
            <person name="Spatafora J.W."/>
            <person name="Aime M.C."/>
        </authorList>
    </citation>
    <scope>NUCLEOTIDE SEQUENCE [LARGE SCALE GENOMIC DNA]</scope>
    <source>
        <strain evidence="3 4">MCA 3882</strain>
    </source>
</reference>
<dbReference type="EMBL" id="KZ819607">
    <property type="protein sequence ID" value="PWN31644.1"/>
    <property type="molecule type" value="Genomic_DNA"/>
</dbReference>
<proteinExistence type="predicted"/>
<dbReference type="GeneID" id="37024845"/>
<evidence type="ECO:0000313" key="4">
    <source>
        <dbReference type="Proteomes" id="UP000245771"/>
    </source>
</evidence>
<gene>
    <name evidence="3" type="ORF">FA14DRAFT_91587</name>
</gene>
<accession>A0A316V313</accession>
<evidence type="ECO:0000256" key="2">
    <source>
        <dbReference type="SAM" id="MobiDB-lite"/>
    </source>
</evidence>
<keyword evidence="4" id="KW-1185">Reference proteome</keyword>